<gene>
    <name evidence="1" type="ORF">DI536_13875</name>
</gene>
<sequence>MLLALVLAAWPAPQATTIAQCSASACTTTGEVRVCKCIPNRGEKRAGITVDGPRERHLEWDVRTVLGDVNDFFVDSVDLDGDDKPETVISSRAVESNGVMIRTWELAIVDGSTDGVTHVVTHDWGRDFLGPKRTLLLAEWANEAGRMVFTGREYRYEKGRLEPTDEPVRRRTYDPTFETERLAAINASDDRTLPARALLSTPSTKKGADALPSKLTTVVVKGLIRDDQLQAHVQAGDELSTIPELRLGDAKKKRLYPLGYAPTDAEDWLVGKTVRRSEGQLWLN</sequence>
<reference evidence="1 2" key="1">
    <citation type="submission" date="2017-08" db="EMBL/GenBank/DDBJ databases">
        <title>Infants hospitalized years apart are colonized by the same room-sourced microbial strains.</title>
        <authorList>
            <person name="Brooks B."/>
            <person name="Olm M.R."/>
            <person name="Firek B.A."/>
            <person name="Baker R."/>
            <person name="Thomas B.C."/>
            <person name="Morowitz M.J."/>
            <person name="Banfield J.F."/>
        </authorList>
    </citation>
    <scope>NUCLEOTIDE SEQUENCE [LARGE SCALE GENOMIC DNA]</scope>
    <source>
        <strain evidence="1">S2_003_000_R2_14</strain>
    </source>
</reference>
<organism evidence="1 2">
    <name type="scientific">Archangium gephyra</name>
    <dbReference type="NCBI Taxonomy" id="48"/>
    <lineage>
        <taxon>Bacteria</taxon>
        <taxon>Pseudomonadati</taxon>
        <taxon>Myxococcota</taxon>
        <taxon>Myxococcia</taxon>
        <taxon>Myxococcales</taxon>
        <taxon>Cystobacterineae</taxon>
        <taxon>Archangiaceae</taxon>
        <taxon>Archangium</taxon>
    </lineage>
</organism>
<name>A0A2W5UTZ6_9BACT</name>
<dbReference type="AlphaFoldDB" id="A0A2W5UTZ6"/>
<dbReference type="EMBL" id="QFQP01000011">
    <property type="protein sequence ID" value="PZR12668.1"/>
    <property type="molecule type" value="Genomic_DNA"/>
</dbReference>
<protein>
    <submittedName>
        <fullName evidence="1">Uncharacterized protein</fullName>
    </submittedName>
</protein>
<proteinExistence type="predicted"/>
<accession>A0A2W5UTZ6</accession>
<dbReference type="Proteomes" id="UP000249061">
    <property type="component" value="Unassembled WGS sequence"/>
</dbReference>
<evidence type="ECO:0000313" key="1">
    <source>
        <dbReference type="EMBL" id="PZR12668.1"/>
    </source>
</evidence>
<evidence type="ECO:0000313" key="2">
    <source>
        <dbReference type="Proteomes" id="UP000249061"/>
    </source>
</evidence>
<comment type="caution">
    <text evidence="1">The sequence shown here is derived from an EMBL/GenBank/DDBJ whole genome shotgun (WGS) entry which is preliminary data.</text>
</comment>